<dbReference type="GO" id="GO:0000785">
    <property type="term" value="C:chromatin"/>
    <property type="evidence" value="ECO:0007669"/>
    <property type="project" value="TreeGrafter"/>
</dbReference>
<feature type="compositionally biased region" description="Polar residues" evidence="2">
    <location>
        <begin position="978"/>
        <end position="989"/>
    </location>
</feature>
<feature type="compositionally biased region" description="Low complexity" evidence="2">
    <location>
        <begin position="878"/>
        <end position="892"/>
    </location>
</feature>
<evidence type="ECO:0000313" key="3">
    <source>
        <dbReference type="EMBL" id="GBF95562.1"/>
    </source>
</evidence>
<feature type="region of interest" description="Disordered" evidence="2">
    <location>
        <begin position="1113"/>
        <end position="1145"/>
    </location>
</feature>
<feature type="compositionally biased region" description="Low complexity" evidence="2">
    <location>
        <begin position="959"/>
        <end position="968"/>
    </location>
</feature>
<evidence type="ECO:0000256" key="1">
    <source>
        <dbReference type="SAM" id="Coils"/>
    </source>
</evidence>
<dbReference type="PANTHER" id="PTHR43941:SF1">
    <property type="entry name" value="STRUCTURAL MAINTENANCE OF CHROMOSOMES PROTEIN 2"/>
    <property type="match status" value="1"/>
</dbReference>
<sequence>MGSQQQQHLRGLMARQQPLMGSQGGSQHAMMAAYRQAPVSLGPALAGAGAGVGMGMATGAAAATQQRQGLSSQQGGCALDQLRQQTTKMVHDKEVAEGQLAHYSSRLEEANKELDKTKSALTAKSHECTLLARTLEEERTRFNGVEATVAVVTQAQHTLIKELSMAKNALTKVDTRRTMMETLLLEQNNHCMGFEERFDALCKAQDGLEQELREERLKAAELGGLLDGALGDLAAKEQELRHECGAKGAALKEAADTKALLNNMASEAGAQRERADDAEAARRADADAAGKREAALLQDIDKARQESDALRTALEEARAAILKAEAEAAAAAAKAEQELQETRSGAIRDLAAKDEEITKSVAEAEELRARLAEAAKAAEDACIKIQEAEKVLGERDSTVAQLSAGKESLDQEISQLRERFEAAEARTAAGQADLDVLGLQVSDLEARLKAAAEERGAAVAAAKSTAEAAAAKELQAYQQNNAKAYDAIQRRCNEAEAAKDELGSTLAAAHKEIKALQTKAAKAATACDEADAATEELRTKLAHAQKELAAARAAATKAAGDAADAAESRDEHHQQELAAAKNAAAQERDAALAALREELGAGATVLHARLDELRASSARAAEAALAKQQGLESAARDLEARIAELDEGDAEARAAAAEAQKVVEDKDAELCALSEECAELRAELEAAQEAATAARESADKAGREAEVAKHVLEEKAAQQAATAARAKTRAQIEAAAARAPAPPAPGKELQVQAVGPSKRSRGAGKTSAPQQLPERFAEDESEDDEKEPQQQSEQLQEEHHEAGSSDSDGDLPALAAAPAAAAGPAAKRARASDGYLATKTPYIIEQEPATRPGLPGQLSTDPAAAPGASQPLKRKATEPAAAAPKRAEAWAADPSCGGSGAASEEGTPSDSECTPYDRRRADSVIKARRQALEEKKRRTAAGAKDASAMPPPAAGGQRGRAVAGQQQPVQRGPRATGGNVQTQSQQPRANSKPGAAAPRPGRLASMSVSIDASEAETHRGPEPSQSDYLYSQQTDPYHARPLKKAAGGRAARMAGNGGGANSGGGASMVSGPPPPPRRRAMQHGAKRELASEGDALAPEAAVAAAKGFARNRSAAAPPKVGAAKPAAPKPAASNAAKNIFGSQLM</sequence>
<dbReference type="Gene3D" id="1.10.287.1490">
    <property type="match status" value="1"/>
</dbReference>
<feature type="region of interest" description="Disordered" evidence="2">
    <location>
        <begin position="267"/>
        <end position="287"/>
    </location>
</feature>
<keyword evidence="1" id="KW-0175">Coiled coil</keyword>
<feature type="compositionally biased region" description="Gly residues" evidence="2">
    <location>
        <begin position="1055"/>
        <end position="1066"/>
    </location>
</feature>
<name>A0A2V0P9D4_9CHLO</name>
<evidence type="ECO:0000256" key="2">
    <source>
        <dbReference type="SAM" id="MobiDB-lite"/>
    </source>
</evidence>
<dbReference type="GO" id="GO:0000796">
    <property type="term" value="C:condensin complex"/>
    <property type="evidence" value="ECO:0007669"/>
    <property type="project" value="TreeGrafter"/>
</dbReference>
<dbReference type="STRING" id="307507.A0A2V0P9D4"/>
<feature type="compositionally biased region" description="Low complexity" evidence="2">
    <location>
        <begin position="1113"/>
        <end position="1137"/>
    </location>
</feature>
<proteinExistence type="predicted"/>
<feature type="compositionally biased region" description="Low complexity" evidence="2">
    <location>
        <begin position="1045"/>
        <end position="1054"/>
    </location>
</feature>
<reference evidence="3 4" key="1">
    <citation type="journal article" date="2018" name="Sci. Rep.">
        <title>Raphidocelis subcapitata (=Pseudokirchneriella subcapitata) provides an insight into genome evolution and environmental adaptations in the Sphaeropleales.</title>
        <authorList>
            <person name="Suzuki S."/>
            <person name="Yamaguchi H."/>
            <person name="Nakajima N."/>
            <person name="Kawachi M."/>
        </authorList>
    </citation>
    <scope>NUCLEOTIDE SEQUENCE [LARGE SCALE GENOMIC DNA]</scope>
    <source>
        <strain evidence="3 4">NIES-35</strain>
    </source>
</reference>
<feature type="region of interest" description="Disordered" evidence="2">
    <location>
        <begin position="559"/>
        <end position="583"/>
    </location>
</feature>
<feature type="compositionally biased region" description="Low complexity" evidence="2">
    <location>
        <begin position="993"/>
        <end position="1002"/>
    </location>
</feature>
<feature type="coiled-coil region" evidence="1">
    <location>
        <begin position="621"/>
        <end position="704"/>
    </location>
</feature>
<feature type="compositionally biased region" description="Polar residues" evidence="2">
    <location>
        <begin position="1023"/>
        <end position="1035"/>
    </location>
</feature>
<keyword evidence="4" id="KW-1185">Reference proteome</keyword>
<dbReference type="GO" id="GO:0003682">
    <property type="term" value="F:chromatin binding"/>
    <property type="evidence" value="ECO:0007669"/>
    <property type="project" value="TreeGrafter"/>
</dbReference>
<feature type="region of interest" description="Disordered" evidence="2">
    <location>
        <begin position="731"/>
        <end position="1094"/>
    </location>
</feature>
<feature type="compositionally biased region" description="Basic and acidic residues" evidence="2">
    <location>
        <begin position="566"/>
        <end position="575"/>
    </location>
</feature>
<feature type="coiled-coil region" evidence="1">
    <location>
        <begin position="300"/>
        <end position="454"/>
    </location>
</feature>
<accession>A0A2V0P9D4</accession>
<dbReference type="GO" id="GO:0000793">
    <property type="term" value="C:condensed chromosome"/>
    <property type="evidence" value="ECO:0007669"/>
    <property type="project" value="TreeGrafter"/>
</dbReference>
<dbReference type="InParanoid" id="A0A2V0P9D4"/>
<dbReference type="EMBL" id="BDRX01000066">
    <property type="protein sequence ID" value="GBF95562.1"/>
    <property type="molecule type" value="Genomic_DNA"/>
</dbReference>
<dbReference type="PANTHER" id="PTHR43941">
    <property type="entry name" value="STRUCTURAL MAINTENANCE OF CHROMOSOMES PROTEIN 2"/>
    <property type="match status" value="1"/>
</dbReference>
<feature type="coiled-coil region" evidence="1">
    <location>
        <begin position="93"/>
        <end position="127"/>
    </location>
</feature>
<gene>
    <name evidence="3" type="ORF">Rsub_08543</name>
</gene>
<dbReference type="GO" id="GO:0007076">
    <property type="term" value="P:mitotic chromosome condensation"/>
    <property type="evidence" value="ECO:0007669"/>
    <property type="project" value="TreeGrafter"/>
</dbReference>
<organism evidence="3 4">
    <name type="scientific">Raphidocelis subcapitata</name>
    <dbReference type="NCBI Taxonomy" id="307507"/>
    <lineage>
        <taxon>Eukaryota</taxon>
        <taxon>Viridiplantae</taxon>
        <taxon>Chlorophyta</taxon>
        <taxon>core chlorophytes</taxon>
        <taxon>Chlorophyceae</taxon>
        <taxon>CS clade</taxon>
        <taxon>Sphaeropleales</taxon>
        <taxon>Selenastraceae</taxon>
        <taxon>Raphidocelis</taxon>
    </lineage>
</organism>
<feature type="compositionally biased region" description="Basic and acidic residues" evidence="2">
    <location>
        <begin position="915"/>
        <end position="936"/>
    </location>
</feature>
<feature type="compositionally biased region" description="Basic and acidic residues" evidence="2">
    <location>
        <begin position="270"/>
        <end position="287"/>
    </location>
</feature>
<evidence type="ECO:0000313" key="4">
    <source>
        <dbReference type="Proteomes" id="UP000247498"/>
    </source>
</evidence>
<dbReference type="Proteomes" id="UP000247498">
    <property type="component" value="Unassembled WGS sequence"/>
</dbReference>
<feature type="compositionally biased region" description="Low complexity" evidence="2">
    <location>
        <begin position="804"/>
        <end position="826"/>
    </location>
</feature>
<comment type="caution">
    <text evidence="3">The sequence shown here is derived from an EMBL/GenBank/DDBJ whole genome shotgun (WGS) entry which is preliminary data.</text>
</comment>
<feature type="compositionally biased region" description="Acidic residues" evidence="2">
    <location>
        <begin position="777"/>
        <end position="786"/>
    </location>
</feature>
<protein>
    <submittedName>
        <fullName evidence="3">Uncharacterized protein</fullName>
    </submittedName>
</protein>
<dbReference type="AlphaFoldDB" id="A0A2V0P9D4"/>